<evidence type="ECO:0000313" key="3">
    <source>
        <dbReference type="Proteomes" id="UP000192596"/>
    </source>
</evidence>
<name>A0A1V8S9M6_9PEZI</name>
<dbReference type="AlphaFoldDB" id="A0A1V8S9M6"/>
<dbReference type="InterPro" id="IPR025337">
    <property type="entry name" value="Questin_oxidase-like"/>
</dbReference>
<sequence>MAAIPLDSKSVAQLSHLQGRSLSSLLKANDILNINHRKNHVIFNHENIDGVFMHNHIAHHTLTVLALGGTSTDLDSHFQANNAYQRAQPSDAAGNVTELDDLRSWETAFGQEDNYGWFLYFFEAQLESRPVEEVLDLYLFSDTYIARSMMVRMFMGFVHPFIHLGLGVEFQQPAIVAEALAQACIHHDNYLGSLMVDLLAEARVEHKIQSSTSFSTFERLEDGVLQNARLEITRIASRWSVESRDVDRVAAELLNASGSLFLVAGAQRPPHPVRFDFFLMHLLNAAMFLSALMALPRIGNEAKAHLLESFGRYMILLYAAEGSPHLDMTPVNQQSPLGPGGWTDTIARITTYCDDGHASKMIRALAHAEKVCEAYEGQPGFAVSEQGYLKAAEAIVKSLNWGGAGPASPGRTEPWVRGAGFADAWNGGLFPYKDPSGRAATNK</sequence>
<accession>A0A1V8S9M6</accession>
<dbReference type="PANTHER" id="PTHR35870">
    <property type="entry name" value="PROTEIN, PUTATIVE (AFU_ORTHOLOGUE AFUA_5G03330)-RELATED"/>
    <property type="match status" value="1"/>
</dbReference>
<dbReference type="Proteomes" id="UP000192596">
    <property type="component" value="Unassembled WGS sequence"/>
</dbReference>
<dbReference type="Pfam" id="PF14027">
    <property type="entry name" value="Questin_oxidase"/>
    <property type="match status" value="1"/>
</dbReference>
<dbReference type="InParanoid" id="A0A1V8S9M6"/>
<dbReference type="PANTHER" id="PTHR35870:SF1">
    <property type="entry name" value="PROTEIN, PUTATIVE (AFU_ORTHOLOGUE AFUA_5G03330)-RELATED"/>
    <property type="match status" value="1"/>
</dbReference>
<evidence type="ECO:0000256" key="1">
    <source>
        <dbReference type="ARBA" id="ARBA00023002"/>
    </source>
</evidence>
<comment type="caution">
    <text evidence="2">The sequence shown here is derived from an EMBL/GenBank/DDBJ whole genome shotgun (WGS) entry which is preliminary data.</text>
</comment>
<gene>
    <name evidence="2" type="ORF">B0A48_18395</name>
</gene>
<dbReference type="OrthoDB" id="10004862at2759"/>
<keyword evidence="3" id="KW-1185">Reference proteome</keyword>
<proteinExistence type="predicted"/>
<evidence type="ECO:0000313" key="2">
    <source>
        <dbReference type="EMBL" id="OQN95551.1"/>
    </source>
</evidence>
<dbReference type="GO" id="GO:0016491">
    <property type="term" value="F:oxidoreductase activity"/>
    <property type="evidence" value="ECO:0007669"/>
    <property type="project" value="UniProtKB-KW"/>
</dbReference>
<organism evidence="2 3">
    <name type="scientific">Cryoendolithus antarcticus</name>
    <dbReference type="NCBI Taxonomy" id="1507870"/>
    <lineage>
        <taxon>Eukaryota</taxon>
        <taxon>Fungi</taxon>
        <taxon>Dikarya</taxon>
        <taxon>Ascomycota</taxon>
        <taxon>Pezizomycotina</taxon>
        <taxon>Dothideomycetes</taxon>
        <taxon>Dothideomycetidae</taxon>
        <taxon>Cladosporiales</taxon>
        <taxon>Cladosporiaceae</taxon>
        <taxon>Cryoendolithus</taxon>
    </lineage>
</organism>
<evidence type="ECO:0008006" key="4">
    <source>
        <dbReference type="Google" id="ProtNLM"/>
    </source>
</evidence>
<protein>
    <recommendedName>
        <fullName evidence="4">Oxidoreductase AflY</fullName>
    </recommendedName>
</protein>
<keyword evidence="1" id="KW-0560">Oxidoreductase</keyword>
<reference evidence="3" key="1">
    <citation type="submission" date="2017-03" db="EMBL/GenBank/DDBJ databases">
        <title>Genomes of endolithic fungi from Antarctica.</title>
        <authorList>
            <person name="Coleine C."/>
            <person name="Masonjones S."/>
            <person name="Stajich J.E."/>
        </authorList>
    </citation>
    <scope>NUCLEOTIDE SEQUENCE [LARGE SCALE GENOMIC DNA]</scope>
    <source>
        <strain evidence="3">CCFEE 5527</strain>
    </source>
</reference>
<dbReference type="EMBL" id="NAJO01000088">
    <property type="protein sequence ID" value="OQN95551.1"/>
    <property type="molecule type" value="Genomic_DNA"/>
</dbReference>
<dbReference type="STRING" id="1507870.A0A1V8S9M6"/>